<evidence type="ECO:0000313" key="1">
    <source>
        <dbReference type="EMBL" id="ERK73238.1"/>
    </source>
</evidence>
<dbReference type="EMBL" id="AWVQ01000037">
    <property type="protein sequence ID" value="ERK73238.1"/>
    <property type="molecule type" value="Genomic_DNA"/>
</dbReference>
<dbReference type="AlphaFoldDB" id="U2T6X6"/>
<protein>
    <submittedName>
        <fullName evidence="1">Uncharacterized protein</fullName>
    </submittedName>
</protein>
<comment type="caution">
    <text evidence="1">The sequence shown here is derived from an EMBL/GenBank/DDBJ whole genome shotgun (WGS) entry which is preliminary data.</text>
</comment>
<evidence type="ECO:0000313" key="2">
    <source>
        <dbReference type="Proteomes" id="UP000016605"/>
    </source>
</evidence>
<name>U2T6X6_LEIAQ</name>
<dbReference type="HOGENOM" id="CLU_3253491_0_0_11"/>
<organism evidence="1 2">
    <name type="scientific">Leifsonia aquatica ATCC 14665</name>
    <dbReference type="NCBI Taxonomy" id="1358026"/>
    <lineage>
        <taxon>Bacteria</taxon>
        <taxon>Bacillati</taxon>
        <taxon>Actinomycetota</taxon>
        <taxon>Actinomycetes</taxon>
        <taxon>Micrococcales</taxon>
        <taxon>Microbacteriaceae</taxon>
        <taxon>Leifsonia</taxon>
    </lineage>
</organism>
<reference evidence="1 2" key="1">
    <citation type="submission" date="2013-08" db="EMBL/GenBank/DDBJ databases">
        <authorList>
            <person name="Weinstock G."/>
            <person name="Sodergren E."/>
            <person name="Wylie T."/>
            <person name="Fulton L."/>
            <person name="Fulton R."/>
            <person name="Fronick C."/>
            <person name="O'Laughlin M."/>
            <person name="Godfrey J."/>
            <person name="Miner T."/>
            <person name="Herter B."/>
            <person name="Appelbaum E."/>
            <person name="Cordes M."/>
            <person name="Lek S."/>
            <person name="Wollam A."/>
            <person name="Pepin K.H."/>
            <person name="Palsikar V.B."/>
            <person name="Mitreva M."/>
            <person name="Wilson R.K."/>
        </authorList>
    </citation>
    <scope>NUCLEOTIDE SEQUENCE [LARGE SCALE GENOMIC DNA]</scope>
    <source>
        <strain evidence="1 2">ATCC 14665</strain>
    </source>
</reference>
<sequence>MLVSMRTVIMSRRGALRVVVDGPDGFGHAFLRENDSDAISLQ</sequence>
<gene>
    <name evidence="1" type="ORF">N136_00430</name>
</gene>
<proteinExistence type="predicted"/>
<dbReference type="Proteomes" id="UP000016605">
    <property type="component" value="Unassembled WGS sequence"/>
</dbReference>
<accession>U2T6X6</accession>